<dbReference type="InterPro" id="IPR050493">
    <property type="entry name" value="FAD-dep_Monooxygenase_BioMet"/>
</dbReference>
<dbReference type="Pfam" id="PF01494">
    <property type="entry name" value="FAD_binding_3"/>
    <property type="match status" value="1"/>
</dbReference>
<proteinExistence type="predicted"/>
<protein>
    <submittedName>
        <fullName evidence="7">FAD-dependent oxidoreductase</fullName>
    </submittedName>
</protein>
<dbReference type="RefSeq" id="WP_105749355.1">
    <property type="nucleotide sequence ID" value="NZ_PVLQ01000073.1"/>
</dbReference>
<name>A0A2S9K1L2_9BURK</name>
<dbReference type="PANTHER" id="PTHR13789">
    <property type="entry name" value="MONOOXYGENASE"/>
    <property type="match status" value="1"/>
</dbReference>
<dbReference type="SUPFAM" id="SSF51905">
    <property type="entry name" value="FAD/NAD(P)-binding domain"/>
    <property type="match status" value="1"/>
</dbReference>
<dbReference type="PRINTS" id="PR00420">
    <property type="entry name" value="RNGMNOXGNASE"/>
</dbReference>
<evidence type="ECO:0000256" key="3">
    <source>
        <dbReference type="ARBA" id="ARBA00022827"/>
    </source>
</evidence>
<evidence type="ECO:0000313" key="7">
    <source>
        <dbReference type="EMBL" id="PRD64333.1"/>
    </source>
</evidence>
<keyword evidence="2" id="KW-0285">Flavoprotein</keyword>
<dbReference type="SUPFAM" id="SSF54373">
    <property type="entry name" value="FAD-linked reductases, C-terminal domain"/>
    <property type="match status" value="1"/>
</dbReference>
<reference evidence="7 8" key="1">
    <citation type="submission" date="2018-03" db="EMBL/GenBank/DDBJ databases">
        <title>Comparative genomics illustrates the genes involved in a hyperalkaliphilic mechanisms of Serpentinomonas isolated from highly-alkaline calcium-rich serpentinized springs.</title>
        <authorList>
            <person name="Suzuki S."/>
            <person name="Ishii S."/>
            <person name="Walworth N."/>
            <person name="Bird L."/>
            <person name="Kuenen J.G."/>
            <person name="Nealson K.H."/>
        </authorList>
    </citation>
    <scope>NUCLEOTIDE SEQUENCE [LARGE SCALE GENOMIC DNA]</scope>
    <source>
        <strain evidence="7 8">P1</strain>
    </source>
</reference>
<evidence type="ECO:0000256" key="2">
    <source>
        <dbReference type="ARBA" id="ARBA00022630"/>
    </source>
</evidence>
<accession>A0A2S9K1L2</accession>
<dbReference type="EMBL" id="PVLQ01000073">
    <property type="protein sequence ID" value="PRD64333.1"/>
    <property type="molecule type" value="Genomic_DNA"/>
</dbReference>
<keyword evidence="8" id="KW-1185">Reference proteome</keyword>
<feature type="domain" description="FAD-binding" evidence="6">
    <location>
        <begin position="4"/>
        <end position="325"/>
    </location>
</feature>
<keyword evidence="3" id="KW-0274">FAD</keyword>
<dbReference type="GO" id="GO:0004497">
    <property type="term" value="F:monooxygenase activity"/>
    <property type="evidence" value="ECO:0007669"/>
    <property type="project" value="UniProtKB-KW"/>
</dbReference>
<dbReference type="Proteomes" id="UP000238589">
    <property type="component" value="Unassembled WGS sequence"/>
</dbReference>
<dbReference type="InterPro" id="IPR002938">
    <property type="entry name" value="FAD-bd"/>
</dbReference>
<dbReference type="OrthoDB" id="9782160at2"/>
<evidence type="ECO:0000256" key="5">
    <source>
        <dbReference type="ARBA" id="ARBA00023033"/>
    </source>
</evidence>
<dbReference type="PANTHER" id="PTHR13789:SF318">
    <property type="entry name" value="GERANYLGERANYL DIPHOSPHATE REDUCTASE"/>
    <property type="match status" value="1"/>
</dbReference>
<evidence type="ECO:0000313" key="8">
    <source>
        <dbReference type="Proteomes" id="UP000238589"/>
    </source>
</evidence>
<evidence type="ECO:0000256" key="4">
    <source>
        <dbReference type="ARBA" id="ARBA00023002"/>
    </source>
</evidence>
<keyword evidence="5" id="KW-0503">Monooxygenase</keyword>
<dbReference type="InterPro" id="IPR036188">
    <property type="entry name" value="FAD/NAD-bd_sf"/>
</dbReference>
<keyword evidence="4" id="KW-0560">Oxidoreductase</keyword>
<comment type="caution">
    <text evidence="7">The sequence shown here is derived from an EMBL/GenBank/DDBJ whole genome shotgun (WGS) entry which is preliminary data.</text>
</comment>
<dbReference type="GO" id="GO:0071949">
    <property type="term" value="F:FAD binding"/>
    <property type="evidence" value="ECO:0007669"/>
    <property type="project" value="InterPro"/>
</dbReference>
<organism evidence="7 8">
    <name type="scientific">Malikia granosa</name>
    <dbReference type="NCBI Taxonomy" id="263067"/>
    <lineage>
        <taxon>Bacteria</taxon>
        <taxon>Pseudomonadati</taxon>
        <taxon>Pseudomonadota</taxon>
        <taxon>Betaproteobacteria</taxon>
        <taxon>Burkholderiales</taxon>
        <taxon>Comamonadaceae</taxon>
        <taxon>Malikia</taxon>
    </lineage>
</organism>
<evidence type="ECO:0000259" key="6">
    <source>
        <dbReference type="Pfam" id="PF01494"/>
    </source>
</evidence>
<dbReference type="AlphaFoldDB" id="A0A2S9K1L2"/>
<comment type="cofactor">
    <cofactor evidence="1">
        <name>FAD</name>
        <dbReference type="ChEBI" id="CHEBI:57692"/>
    </cofactor>
</comment>
<evidence type="ECO:0000256" key="1">
    <source>
        <dbReference type="ARBA" id="ARBA00001974"/>
    </source>
</evidence>
<gene>
    <name evidence="7" type="ORF">C6P64_14925</name>
</gene>
<sequence length="403" mass="43718">MDDLLVIGGGMAGLSAALVARRAGLQVTLLEQAEAFSEVGAGIQLGPNAVRVLHDWGLLPELRAVAAFPERLSVRDARSGGQLGGLTLGAAMQQRYGQPYATIHRADLHQILLRQLQGSSQVDCRLRQRLHAFEQDDAGVRLRTEDGSRYQAGALLGCDGLWSRVRGQLLADGAPVFSGDLAYRGLVPMAELPPELRRNQVTAWLAPGLHAVHYPVRAGTAMNVIVVVEGPIPPDPESWDQAAQAPQLRRALGPVHGDLDRLLQAVPDWRLWPLNARAPMRGPQEHAQGRVALLGDAAHPTRPYLAQGAAMALEDAWTLGQLLAQPGWRKGPAAQDIAWPGLLQALAQTRWRRNAWIQQRSRRNGQIFHAAGPLRWGRNLAMAALGEGLLDLPRLYQGPPAPN</sequence>
<dbReference type="Gene3D" id="3.50.50.60">
    <property type="entry name" value="FAD/NAD(P)-binding domain"/>
    <property type="match status" value="1"/>
</dbReference>